<dbReference type="GO" id="GO:0005743">
    <property type="term" value="C:mitochondrial inner membrane"/>
    <property type="evidence" value="ECO:0007669"/>
    <property type="project" value="TreeGrafter"/>
</dbReference>
<name>A0A0C3AQR5_9AGAM</name>
<gene>
    <name evidence="2" type="ORF">SCLCIDRAFT_21149</name>
</gene>
<protein>
    <recommendedName>
        <fullName evidence="4">Mitochondrial ATPase complex subunit ATP10</fullName>
    </recommendedName>
</protein>
<dbReference type="InterPro" id="IPR007849">
    <property type="entry name" value="ATP10"/>
</dbReference>
<evidence type="ECO:0000256" key="1">
    <source>
        <dbReference type="SAM" id="MobiDB-lite"/>
    </source>
</evidence>
<dbReference type="Proteomes" id="UP000053989">
    <property type="component" value="Unassembled WGS sequence"/>
</dbReference>
<evidence type="ECO:0008006" key="4">
    <source>
        <dbReference type="Google" id="ProtNLM"/>
    </source>
</evidence>
<dbReference type="PANTHER" id="PTHR28106">
    <property type="entry name" value="MITOCHONDRIAL ATPASE COMPLEX SUBUNIT ATP10"/>
    <property type="match status" value="1"/>
</dbReference>
<feature type="region of interest" description="Disordered" evidence="1">
    <location>
        <begin position="15"/>
        <end position="34"/>
    </location>
</feature>
<dbReference type="AlphaFoldDB" id="A0A0C3AQR5"/>
<dbReference type="Pfam" id="PF05176">
    <property type="entry name" value="ATP-synt_10"/>
    <property type="match status" value="2"/>
</dbReference>
<dbReference type="STRING" id="1036808.A0A0C3AQR5"/>
<dbReference type="InParanoid" id="A0A0C3AQR5"/>
<keyword evidence="3" id="KW-1185">Reference proteome</keyword>
<sequence>MSLTARHLRGLAQRRVRWSSTSGRDQVAKQNPALPPLSLLQRPLGVRDRPQSHTKTWEDTRKELMDEETRLKQRDHLLKEATKGYFTDLNATRRHGGKTWIAPNVMIREDIHVKGFVAPTNGRYLSNPLYQYIQVNLQENLLKSWLVSLFLTSIARSVPPNLHSTYLVSNQDMEYVREPLGMVNKHVGYVFLVDENMKVRWAGCGDAKAEETNALEQCTGVLLNRLAMKGAKRAP</sequence>
<evidence type="ECO:0000313" key="2">
    <source>
        <dbReference type="EMBL" id="KIM67282.1"/>
    </source>
</evidence>
<reference evidence="2 3" key="1">
    <citation type="submission" date="2014-04" db="EMBL/GenBank/DDBJ databases">
        <authorList>
            <consortium name="DOE Joint Genome Institute"/>
            <person name="Kuo A."/>
            <person name="Kohler A."/>
            <person name="Nagy L.G."/>
            <person name="Floudas D."/>
            <person name="Copeland A."/>
            <person name="Barry K.W."/>
            <person name="Cichocki N."/>
            <person name="Veneault-Fourrey C."/>
            <person name="LaButti K."/>
            <person name="Lindquist E.A."/>
            <person name="Lipzen A."/>
            <person name="Lundell T."/>
            <person name="Morin E."/>
            <person name="Murat C."/>
            <person name="Sun H."/>
            <person name="Tunlid A."/>
            <person name="Henrissat B."/>
            <person name="Grigoriev I.V."/>
            <person name="Hibbett D.S."/>
            <person name="Martin F."/>
            <person name="Nordberg H.P."/>
            <person name="Cantor M.N."/>
            <person name="Hua S.X."/>
        </authorList>
    </citation>
    <scope>NUCLEOTIDE SEQUENCE [LARGE SCALE GENOMIC DNA]</scope>
    <source>
        <strain evidence="2 3">Foug A</strain>
    </source>
</reference>
<reference evidence="3" key="2">
    <citation type="submission" date="2015-01" db="EMBL/GenBank/DDBJ databases">
        <title>Evolutionary Origins and Diversification of the Mycorrhizal Mutualists.</title>
        <authorList>
            <consortium name="DOE Joint Genome Institute"/>
            <consortium name="Mycorrhizal Genomics Consortium"/>
            <person name="Kohler A."/>
            <person name="Kuo A."/>
            <person name="Nagy L.G."/>
            <person name="Floudas D."/>
            <person name="Copeland A."/>
            <person name="Barry K.W."/>
            <person name="Cichocki N."/>
            <person name="Veneault-Fourrey C."/>
            <person name="LaButti K."/>
            <person name="Lindquist E.A."/>
            <person name="Lipzen A."/>
            <person name="Lundell T."/>
            <person name="Morin E."/>
            <person name="Murat C."/>
            <person name="Riley R."/>
            <person name="Ohm R."/>
            <person name="Sun H."/>
            <person name="Tunlid A."/>
            <person name="Henrissat B."/>
            <person name="Grigoriev I.V."/>
            <person name="Hibbett D.S."/>
            <person name="Martin F."/>
        </authorList>
    </citation>
    <scope>NUCLEOTIDE SEQUENCE [LARGE SCALE GENOMIC DNA]</scope>
    <source>
        <strain evidence="3">Foug A</strain>
    </source>
</reference>
<dbReference type="FunCoup" id="A0A0C3AQR5">
    <property type="interactions" value="46"/>
</dbReference>
<proteinExistence type="predicted"/>
<accession>A0A0C3AQR5</accession>
<dbReference type="HOGENOM" id="CLU_047290_0_0_1"/>
<organism evidence="2 3">
    <name type="scientific">Scleroderma citrinum Foug A</name>
    <dbReference type="NCBI Taxonomy" id="1036808"/>
    <lineage>
        <taxon>Eukaryota</taxon>
        <taxon>Fungi</taxon>
        <taxon>Dikarya</taxon>
        <taxon>Basidiomycota</taxon>
        <taxon>Agaricomycotina</taxon>
        <taxon>Agaricomycetes</taxon>
        <taxon>Agaricomycetidae</taxon>
        <taxon>Boletales</taxon>
        <taxon>Sclerodermatineae</taxon>
        <taxon>Sclerodermataceae</taxon>
        <taxon>Scleroderma</taxon>
    </lineage>
</organism>
<dbReference type="PANTHER" id="PTHR28106:SF1">
    <property type="entry name" value="MITOCHONDRIAL ATPASE COMPLEX SUBUNIT ATP10"/>
    <property type="match status" value="1"/>
</dbReference>
<dbReference type="EMBL" id="KN822013">
    <property type="protein sequence ID" value="KIM67282.1"/>
    <property type="molecule type" value="Genomic_DNA"/>
</dbReference>
<dbReference type="GO" id="GO:0033615">
    <property type="term" value="P:mitochondrial proton-transporting ATP synthase complex assembly"/>
    <property type="evidence" value="ECO:0007669"/>
    <property type="project" value="TreeGrafter"/>
</dbReference>
<evidence type="ECO:0000313" key="3">
    <source>
        <dbReference type="Proteomes" id="UP000053989"/>
    </source>
</evidence>
<dbReference type="OrthoDB" id="17089at2759"/>